<organism evidence="2 3">
    <name type="scientific">Mycena maculata</name>
    <dbReference type="NCBI Taxonomy" id="230809"/>
    <lineage>
        <taxon>Eukaryota</taxon>
        <taxon>Fungi</taxon>
        <taxon>Dikarya</taxon>
        <taxon>Basidiomycota</taxon>
        <taxon>Agaricomycotina</taxon>
        <taxon>Agaricomycetes</taxon>
        <taxon>Agaricomycetidae</taxon>
        <taxon>Agaricales</taxon>
        <taxon>Marasmiineae</taxon>
        <taxon>Mycenaceae</taxon>
        <taxon>Mycena</taxon>
    </lineage>
</organism>
<gene>
    <name evidence="2" type="ORF">DFH07DRAFT_931148</name>
</gene>
<dbReference type="PANTHER" id="PTHR11552">
    <property type="entry name" value="GLUCOSE-METHANOL-CHOLINE GMC OXIDOREDUCTASE"/>
    <property type="match status" value="1"/>
</dbReference>
<evidence type="ECO:0000313" key="2">
    <source>
        <dbReference type="EMBL" id="KAJ7726264.1"/>
    </source>
</evidence>
<evidence type="ECO:0008006" key="4">
    <source>
        <dbReference type="Google" id="ProtNLM"/>
    </source>
</evidence>
<dbReference type="SUPFAM" id="SSF51905">
    <property type="entry name" value="FAD/NAD(P)-binding domain"/>
    <property type="match status" value="1"/>
</dbReference>
<keyword evidence="3" id="KW-1185">Reference proteome</keyword>
<dbReference type="EMBL" id="JARJLG010000221">
    <property type="protein sequence ID" value="KAJ7726264.1"/>
    <property type="molecule type" value="Genomic_DNA"/>
</dbReference>
<sequence length="92" mass="9720">MGGGTAGNVVANRLTENANFSVLVLEASSLSDVGVLPDIVPFLVTIVASGTPYDWNYSTTAQSGLNGRSLSYPRCVYGAARGLRPLREHHGR</sequence>
<dbReference type="GO" id="GO:0016491">
    <property type="term" value="F:oxidoreductase activity"/>
    <property type="evidence" value="ECO:0007669"/>
    <property type="project" value="TreeGrafter"/>
</dbReference>
<dbReference type="Gene3D" id="3.30.560.10">
    <property type="entry name" value="Glucose Oxidase, domain 3"/>
    <property type="match status" value="1"/>
</dbReference>
<comment type="similarity">
    <text evidence="1">Belongs to the GMC oxidoreductase family.</text>
</comment>
<proteinExistence type="inferred from homology"/>
<dbReference type="Proteomes" id="UP001215280">
    <property type="component" value="Unassembled WGS sequence"/>
</dbReference>
<comment type="caution">
    <text evidence="2">The sequence shown here is derived from an EMBL/GenBank/DDBJ whole genome shotgun (WGS) entry which is preliminary data.</text>
</comment>
<dbReference type="GO" id="GO:0050660">
    <property type="term" value="F:flavin adenine dinucleotide binding"/>
    <property type="evidence" value="ECO:0007669"/>
    <property type="project" value="InterPro"/>
</dbReference>
<reference evidence="2" key="1">
    <citation type="submission" date="2023-03" db="EMBL/GenBank/DDBJ databases">
        <title>Massive genome expansion in bonnet fungi (Mycena s.s.) driven by repeated elements and novel gene families across ecological guilds.</title>
        <authorList>
            <consortium name="Lawrence Berkeley National Laboratory"/>
            <person name="Harder C.B."/>
            <person name="Miyauchi S."/>
            <person name="Viragh M."/>
            <person name="Kuo A."/>
            <person name="Thoen E."/>
            <person name="Andreopoulos B."/>
            <person name="Lu D."/>
            <person name="Skrede I."/>
            <person name="Drula E."/>
            <person name="Henrissat B."/>
            <person name="Morin E."/>
            <person name="Kohler A."/>
            <person name="Barry K."/>
            <person name="LaButti K."/>
            <person name="Morin E."/>
            <person name="Salamov A."/>
            <person name="Lipzen A."/>
            <person name="Mereny Z."/>
            <person name="Hegedus B."/>
            <person name="Baldrian P."/>
            <person name="Stursova M."/>
            <person name="Weitz H."/>
            <person name="Taylor A."/>
            <person name="Grigoriev I.V."/>
            <person name="Nagy L.G."/>
            <person name="Martin F."/>
            <person name="Kauserud H."/>
        </authorList>
    </citation>
    <scope>NUCLEOTIDE SEQUENCE</scope>
    <source>
        <strain evidence="2">CBHHK188m</strain>
    </source>
</reference>
<dbReference type="AlphaFoldDB" id="A0AAD7HRV0"/>
<evidence type="ECO:0000256" key="1">
    <source>
        <dbReference type="ARBA" id="ARBA00010790"/>
    </source>
</evidence>
<protein>
    <recommendedName>
        <fullName evidence="4">Glucose-methanol-choline oxidoreductase N-terminal domain-containing protein</fullName>
    </recommendedName>
</protein>
<dbReference type="Gene3D" id="3.50.50.60">
    <property type="entry name" value="FAD/NAD(P)-binding domain"/>
    <property type="match status" value="1"/>
</dbReference>
<evidence type="ECO:0000313" key="3">
    <source>
        <dbReference type="Proteomes" id="UP001215280"/>
    </source>
</evidence>
<accession>A0AAD7HRV0</accession>
<name>A0AAD7HRV0_9AGAR</name>
<dbReference type="PANTHER" id="PTHR11552:SF147">
    <property type="entry name" value="CHOLINE DEHYDROGENASE, MITOCHONDRIAL"/>
    <property type="match status" value="1"/>
</dbReference>
<dbReference type="InterPro" id="IPR036188">
    <property type="entry name" value="FAD/NAD-bd_sf"/>
</dbReference>
<dbReference type="InterPro" id="IPR012132">
    <property type="entry name" value="GMC_OxRdtase"/>
</dbReference>